<dbReference type="InterPro" id="IPR003645">
    <property type="entry name" value="Fol_N"/>
</dbReference>
<dbReference type="InterPro" id="IPR036058">
    <property type="entry name" value="Kazal_dom_sf"/>
</dbReference>
<evidence type="ECO:0000256" key="5">
    <source>
        <dbReference type="SAM" id="MobiDB-lite"/>
    </source>
</evidence>
<evidence type="ECO:0000259" key="8">
    <source>
        <dbReference type="PROSITE" id="PS51465"/>
    </source>
</evidence>
<keyword evidence="4" id="KW-0325">Glycoprotein</keyword>
<organism evidence="9 10">
    <name type="scientific">Polistes dominula</name>
    <name type="common">European paper wasp</name>
    <name type="synonym">Vespa dominula</name>
    <dbReference type="NCBI Taxonomy" id="743375"/>
    <lineage>
        <taxon>Eukaryota</taxon>
        <taxon>Metazoa</taxon>
        <taxon>Ecdysozoa</taxon>
        <taxon>Arthropoda</taxon>
        <taxon>Hexapoda</taxon>
        <taxon>Insecta</taxon>
        <taxon>Pterygota</taxon>
        <taxon>Neoptera</taxon>
        <taxon>Endopterygota</taxon>
        <taxon>Hymenoptera</taxon>
        <taxon>Apocrita</taxon>
        <taxon>Aculeata</taxon>
        <taxon>Vespoidea</taxon>
        <taxon>Vespidae</taxon>
        <taxon>Polistinae</taxon>
        <taxon>Polistini</taxon>
        <taxon>Polistes</taxon>
    </lineage>
</organism>
<dbReference type="PANTHER" id="PTHR13866">
    <property type="entry name" value="SPARC OSTEONECTIN"/>
    <property type="match status" value="1"/>
</dbReference>
<dbReference type="SMART" id="SM00274">
    <property type="entry name" value="FOLN"/>
    <property type="match status" value="2"/>
</dbReference>
<dbReference type="GeneID" id="107064167"/>
<keyword evidence="9" id="KW-1185">Reference proteome</keyword>
<feature type="domain" description="Kazal-like" evidence="8">
    <location>
        <begin position="121"/>
        <end position="176"/>
    </location>
</feature>
<accession>A0ABM1HVQ9</accession>
<evidence type="ECO:0000256" key="1">
    <source>
        <dbReference type="ARBA" id="ARBA00022729"/>
    </source>
</evidence>
<reference evidence="10" key="1">
    <citation type="submission" date="2025-08" db="UniProtKB">
        <authorList>
            <consortium name="RefSeq"/>
        </authorList>
    </citation>
    <scope>IDENTIFICATION</scope>
    <source>
        <tissue evidence="10">Whole body</tissue>
    </source>
</reference>
<dbReference type="InterPro" id="IPR036773">
    <property type="entry name" value="TB_dom_sf"/>
</dbReference>
<protein>
    <submittedName>
        <fullName evidence="10">Follistatin</fullName>
    </submittedName>
</protein>
<dbReference type="InterPro" id="IPR002350">
    <property type="entry name" value="Kazal_dom"/>
</dbReference>
<proteinExistence type="predicted"/>
<dbReference type="PROSITE" id="PS51364">
    <property type="entry name" value="TB"/>
    <property type="match status" value="1"/>
</dbReference>
<feature type="domain" description="TB" evidence="7">
    <location>
        <begin position="35"/>
        <end position="95"/>
    </location>
</feature>
<dbReference type="Gene3D" id="3.90.290.10">
    <property type="entry name" value="TGF-beta binding (TB) domain"/>
    <property type="match status" value="1"/>
</dbReference>
<dbReference type="SMART" id="SM00280">
    <property type="entry name" value="KAZAL"/>
    <property type="match status" value="2"/>
</dbReference>
<dbReference type="PROSITE" id="PS51465">
    <property type="entry name" value="KAZAL_2"/>
    <property type="match status" value="2"/>
</dbReference>
<keyword evidence="1 6" id="KW-0732">Signal</keyword>
<dbReference type="SUPFAM" id="SSF100895">
    <property type="entry name" value="Kazal-type serine protease inhibitors"/>
    <property type="match status" value="2"/>
</dbReference>
<dbReference type="RefSeq" id="XP_015172046.1">
    <property type="nucleotide sequence ID" value="XM_015316560.1"/>
</dbReference>
<evidence type="ECO:0000256" key="6">
    <source>
        <dbReference type="SAM" id="SignalP"/>
    </source>
</evidence>
<evidence type="ECO:0000259" key="7">
    <source>
        <dbReference type="PROSITE" id="PS51364"/>
    </source>
</evidence>
<dbReference type="Pfam" id="PF07648">
    <property type="entry name" value="Kazal_2"/>
    <property type="match status" value="2"/>
</dbReference>
<feature type="signal peptide" evidence="6">
    <location>
        <begin position="1"/>
        <end position="34"/>
    </location>
</feature>
<feature type="chain" id="PRO_5046254163" evidence="6">
    <location>
        <begin position="35"/>
        <end position="318"/>
    </location>
</feature>
<gene>
    <name evidence="10" type="primary">LOC107064167</name>
</gene>
<dbReference type="PANTHER" id="PTHR13866:SF29">
    <property type="entry name" value="FOLLISTATIN"/>
    <property type="match status" value="1"/>
</dbReference>
<evidence type="ECO:0000313" key="9">
    <source>
        <dbReference type="Proteomes" id="UP000694924"/>
    </source>
</evidence>
<keyword evidence="3" id="KW-1015">Disulfide bond</keyword>
<evidence type="ECO:0000256" key="3">
    <source>
        <dbReference type="ARBA" id="ARBA00023157"/>
    </source>
</evidence>
<evidence type="ECO:0000256" key="4">
    <source>
        <dbReference type="ARBA" id="ARBA00023180"/>
    </source>
</evidence>
<evidence type="ECO:0000313" key="10">
    <source>
        <dbReference type="RefSeq" id="XP_015172046.1"/>
    </source>
</evidence>
<dbReference type="Proteomes" id="UP000694924">
    <property type="component" value="Unplaced"/>
</dbReference>
<feature type="domain" description="Kazal-like" evidence="8">
    <location>
        <begin position="227"/>
        <end position="270"/>
    </location>
</feature>
<name>A0ABM1HVQ9_POLDO</name>
<sequence length="318" mass="35101">MTALRRSFAAPAYKTSFVLLSLVGLLLRINPTTGGICWSSISNGRCKELLSQGVTREDCCASNAAAATAYSDEDLDSGSLFFWRVLGGGVQCRPCRGSCARVRCGQGRSCLLDQNLSPHCVRCARRCPQAPSHQHTTARPVCGADGNTYKSACHLRLAACRAGRAIPVAYKGHCKQNADCTTIRCREGQTCLTEIKSGRPRCVTCTYRCPRKRERVRNRTHRDRDRDRDPSTTMLCATNNITYPSWCHIVKDACVTGFVLETRHAGPCNAYDTSPLYIEEDNTSSNYGVDLADEERKISEEDSESSKTFQQHHTLAST</sequence>
<dbReference type="Gene3D" id="3.30.60.30">
    <property type="match status" value="2"/>
</dbReference>
<feature type="compositionally biased region" description="Polar residues" evidence="5">
    <location>
        <begin position="306"/>
        <end position="318"/>
    </location>
</feature>
<dbReference type="InterPro" id="IPR017878">
    <property type="entry name" value="TB_dom"/>
</dbReference>
<dbReference type="CDD" id="cd00104">
    <property type="entry name" value="KAZAL_FS"/>
    <property type="match status" value="2"/>
</dbReference>
<dbReference type="SUPFAM" id="SSF57581">
    <property type="entry name" value="TB module/8-cys domain"/>
    <property type="match status" value="1"/>
</dbReference>
<keyword evidence="2" id="KW-0677">Repeat</keyword>
<dbReference type="Pfam" id="PF21333">
    <property type="entry name" value="FST_N"/>
    <property type="match status" value="1"/>
</dbReference>
<evidence type="ECO:0000256" key="2">
    <source>
        <dbReference type="ARBA" id="ARBA00022737"/>
    </source>
</evidence>
<feature type="region of interest" description="Disordered" evidence="5">
    <location>
        <begin position="294"/>
        <end position="318"/>
    </location>
</feature>